<keyword evidence="2" id="KW-1185">Reference proteome</keyword>
<gene>
    <name evidence="1" type="ORF">KIN20_032465</name>
</gene>
<proteinExistence type="predicted"/>
<dbReference type="EMBL" id="JAHQIW010006832">
    <property type="protein sequence ID" value="KAJ1370679.1"/>
    <property type="molecule type" value="Genomic_DNA"/>
</dbReference>
<protein>
    <submittedName>
        <fullName evidence="1">Uncharacterized protein</fullName>
    </submittedName>
</protein>
<dbReference type="Proteomes" id="UP001196413">
    <property type="component" value="Unassembled WGS sequence"/>
</dbReference>
<evidence type="ECO:0000313" key="2">
    <source>
        <dbReference type="Proteomes" id="UP001196413"/>
    </source>
</evidence>
<name>A0AAD5R8U6_PARTN</name>
<dbReference type="AlphaFoldDB" id="A0AAD5R8U6"/>
<comment type="caution">
    <text evidence="1">The sequence shown here is derived from an EMBL/GenBank/DDBJ whole genome shotgun (WGS) entry which is preliminary data.</text>
</comment>
<organism evidence="1 2">
    <name type="scientific">Parelaphostrongylus tenuis</name>
    <name type="common">Meningeal worm</name>
    <dbReference type="NCBI Taxonomy" id="148309"/>
    <lineage>
        <taxon>Eukaryota</taxon>
        <taxon>Metazoa</taxon>
        <taxon>Ecdysozoa</taxon>
        <taxon>Nematoda</taxon>
        <taxon>Chromadorea</taxon>
        <taxon>Rhabditida</taxon>
        <taxon>Rhabditina</taxon>
        <taxon>Rhabditomorpha</taxon>
        <taxon>Strongyloidea</taxon>
        <taxon>Metastrongylidae</taxon>
        <taxon>Parelaphostrongylus</taxon>
    </lineage>
</organism>
<evidence type="ECO:0000313" key="1">
    <source>
        <dbReference type="EMBL" id="KAJ1370679.1"/>
    </source>
</evidence>
<sequence length="90" mass="10267">MRDVDECHHQRYGDMNNKHYTDDSLDFVFAVRRQFHERNARCIEKTSPLARLSLFAAGDALVVALHTEKNKKVLNGQESAGTPYSCHSCD</sequence>
<accession>A0AAD5R8U6</accession>
<reference evidence="1" key="1">
    <citation type="submission" date="2021-06" db="EMBL/GenBank/DDBJ databases">
        <title>Parelaphostrongylus tenuis whole genome reference sequence.</title>
        <authorList>
            <person name="Garwood T.J."/>
            <person name="Larsen P.A."/>
            <person name="Fountain-Jones N.M."/>
            <person name="Garbe J.R."/>
            <person name="Macchietto M.G."/>
            <person name="Kania S.A."/>
            <person name="Gerhold R.W."/>
            <person name="Richards J.E."/>
            <person name="Wolf T.M."/>
        </authorList>
    </citation>
    <scope>NUCLEOTIDE SEQUENCE</scope>
    <source>
        <strain evidence="1">MNPRO001-30</strain>
        <tissue evidence="1">Meninges</tissue>
    </source>
</reference>